<proteinExistence type="predicted"/>
<dbReference type="KEGG" id="gog:C1280_23160"/>
<organism evidence="1 2">
    <name type="scientific">Gemmata obscuriglobus</name>
    <dbReference type="NCBI Taxonomy" id="114"/>
    <lineage>
        <taxon>Bacteria</taxon>
        <taxon>Pseudomonadati</taxon>
        <taxon>Planctomycetota</taxon>
        <taxon>Planctomycetia</taxon>
        <taxon>Gemmatales</taxon>
        <taxon>Gemmataceae</taxon>
        <taxon>Gemmata</taxon>
    </lineage>
</organism>
<dbReference type="EMBL" id="CP025958">
    <property type="protein sequence ID" value="AWM42353.1"/>
    <property type="molecule type" value="Genomic_DNA"/>
</dbReference>
<dbReference type="Proteomes" id="UP000245802">
    <property type="component" value="Chromosome"/>
</dbReference>
<evidence type="ECO:0000313" key="1">
    <source>
        <dbReference type="EMBL" id="AWM42353.1"/>
    </source>
</evidence>
<dbReference type="AlphaFoldDB" id="A0A2Z3H8H4"/>
<dbReference type="GO" id="GO:0008168">
    <property type="term" value="F:methyltransferase activity"/>
    <property type="evidence" value="ECO:0007669"/>
    <property type="project" value="UniProtKB-KW"/>
</dbReference>
<gene>
    <name evidence="1" type="ORF">C1280_23160</name>
</gene>
<dbReference type="PANTHER" id="PTHR43861">
    <property type="entry name" value="TRANS-ACONITATE 2-METHYLTRANSFERASE-RELATED"/>
    <property type="match status" value="1"/>
</dbReference>
<keyword evidence="1" id="KW-0489">Methyltransferase</keyword>
<dbReference type="Pfam" id="PF13489">
    <property type="entry name" value="Methyltransf_23"/>
    <property type="match status" value="1"/>
</dbReference>
<dbReference type="OrthoDB" id="212394at2"/>
<dbReference type="GO" id="GO:0032259">
    <property type="term" value="P:methylation"/>
    <property type="evidence" value="ECO:0007669"/>
    <property type="project" value="UniProtKB-KW"/>
</dbReference>
<keyword evidence="2" id="KW-1185">Reference proteome</keyword>
<keyword evidence="1" id="KW-0808">Transferase</keyword>
<dbReference type="Gene3D" id="3.40.50.150">
    <property type="entry name" value="Vaccinia Virus protein VP39"/>
    <property type="match status" value="1"/>
</dbReference>
<dbReference type="InterPro" id="IPR029063">
    <property type="entry name" value="SAM-dependent_MTases_sf"/>
</dbReference>
<accession>A0A2Z3H8H4</accession>
<sequence length="228" mass="24937">MVVTTLARAEQTHGTSGVAIYQLVAAVLTARHSGGGTVVDVGCGRGELYQYIKGRFGSYAGTDVLRYDGFPDEGAFHLTDLDSGRVALPDAVADCVVAVETIEHLENPRAFARELVRLVKPGGWVVVTTPNQLSLLSLLTLVVQGEFNGFRERPGLYPAHITALLEIDLRRIFRECGLADVAVEYTKSGRVPGISRHWPRWASRLFPRRLSDNVLVVGRRPVSNGDRT</sequence>
<protein>
    <submittedName>
        <fullName evidence="1">SAM-dependent methyltransferase</fullName>
    </submittedName>
</protein>
<reference evidence="1 2" key="1">
    <citation type="submission" date="2018-01" db="EMBL/GenBank/DDBJ databases">
        <title>G. obscuriglobus.</title>
        <authorList>
            <person name="Franke J."/>
            <person name="Blomberg W."/>
            <person name="Selmecki A."/>
        </authorList>
    </citation>
    <scope>NUCLEOTIDE SEQUENCE [LARGE SCALE GENOMIC DNA]</scope>
    <source>
        <strain evidence="1 2">DSM 5831</strain>
    </source>
</reference>
<evidence type="ECO:0000313" key="2">
    <source>
        <dbReference type="Proteomes" id="UP000245802"/>
    </source>
</evidence>
<dbReference type="CDD" id="cd02440">
    <property type="entry name" value="AdoMet_MTases"/>
    <property type="match status" value="1"/>
</dbReference>
<name>A0A2Z3H8H4_9BACT</name>
<dbReference type="SUPFAM" id="SSF53335">
    <property type="entry name" value="S-adenosyl-L-methionine-dependent methyltransferases"/>
    <property type="match status" value="1"/>
</dbReference>